<dbReference type="EMBL" id="UZAF01004180">
    <property type="protein sequence ID" value="VDO13631.1"/>
    <property type="molecule type" value="Genomic_DNA"/>
</dbReference>
<dbReference type="Proteomes" id="UP000268014">
    <property type="component" value="Unassembled WGS sequence"/>
</dbReference>
<sequence length="124" mass="14352">MLVSINESKRVGAESEAIFKKIDDLPMTEKLGDSVTCGAFLRRKTAKTMKFIEYCDLIRIRAVRIILNSEDERILVIVVRNPTKDAEWCVQIVYPDDMINQFLMKLVEEVDIEFFFPNPFVCVS</sequence>
<dbReference type="WBParaSite" id="HPLM_0000223401-mRNA-1">
    <property type="protein sequence ID" value="HPLM_0000223401-mRNA-1"/>
    <property type="gene ID" value="HPLM_0000223401"/>
</dbReference>
<dbReference type="OrthoDB" id="5825885at2759"/>
<keyword evidence="2" id="KW-1185">Reference proteome</keyword>
<reference evidence="1 2" key="2">
    <citation type="submission" date="2018-11" db="EMBL/GenBank/DDBJ databases">
        <authorList>
            <consortium name="Pathogen Informatics"/>
        </authorList>
    </citation>
    <scope>NUCLEOTIDE SEQUENCE [LARGE SCALE GENOMIC DNA]</scope>
    <source>
        <strain evidence="1 2">MHpl1</strain>
    </source>
</reference>
<reference evidence="3" key="1">
    <citation type="submission" date="2017-02" db="UniProtKB">
        <authorList>
            <consortium name="WormBaseParasite"/>
        </authorList>
    </citation>
    <scope>IDENTIFICATION</scope>
</reference>
<evidence type="ECO:0000313" key="2">
    <source>
        <dbReference type="Proteomes" id="UP000268014"/>
    </source>
</evidence>
<dbReference type="STRING" id="6290.A0A0N4VY63"/>
<gene>
    <name evidence="1" type="ORF">HPLM_LOCUS2229</name>
</gene>
<name>A0A0N4VY63_HAEPC</name>
<organism evidence="3">
    <name type="scientific">Haemonchus placei</name>
    <name type="common">Barber's pole worm</name>
    <dbReference type="NCBI Taxonomy" id="6290"/>
    <lineage>
        <taxon>Eukaryota</taxon>
        <taxon>Metazoa</taxon>
        <taxon>Ecdysozoa</taxon>
        <taxon>Nematoda</taxon>
        <taxon>Chromadorea</taxon>
        <taxon>Rhabditida</taxon>
        <taxon>Rhabditina</taxon>
        <taxon>Rhabditomorpha</taxon>
        <taxon>Strongyloidea</taxon>
        <taxon>Trichostrongylidae</taxon>
        <taxon>Haemonchus</taxon>
    </lineage>
</organism>
<proteinExistence type="predicted"/>
<evidence type="ECO:0000313" key="1">
    <source>
        <dbReference type="EMBL" id="VDO13631.1"/>
    </source>
</evidence>
<evidence type="ECO:0000313" key="3">
    <source>
        <dbReference type="WBParaSite" id="HPLM_0000223401-mRNA-1"/>
    </source>
</evidence>
<dbReference type="AlphaFoldDB" id="A0A0N4VY63"/>
<accession>A0A0N4VY63</accession>
<protein>
    <submittedName>
        <fullName evidence="3">RanBD1 domain-containing protein</fullName>
    </submittedName>
</protein>